<proteinExistence type="predicted"/>
<sequence>MCSKGKRGTVMRLYTLKHPLLLALFSILLLQACKKDEVNHPEVETTEVTALSPTSARLKGHITNKGDFKIIDYGFVYGYNSDLSETRGAKASLGKDAQVGDYSKDLTNLNISGYNYDRTLYARAYLTNEKGTVFGQVSSVVLPSPNVQGISPGSGKAGDRVTITGNFYSNNTSEVEVLFGSIAAKVLEVSPSKVVVEVPSGISFNSYYSYNQVQVVLRMAGQTYNVTSNFKIISTIKDFTPTTGPLGTSITITGENLPYSSYYYSGYVRVYMNGTEVSVSNYSPSSLQVQVPYTLTSDKVTISVLIDGVTTVLPGEFVITPHTVSSISPASGLTGSSFSVFGNFPYNYNSNISVKLGEIPASASVVSSGQLTVTVPHDLPAGSYKVSVTAGPHTVDAPEQYQVLSPEITGFSPASGGIGKEVVINGRFLPNQYYQVYFGSVAVTTRSYTGNALRVYVPSGIEAGKVKIAVKHGNQLIEAEDEFTVLAPSIASFSPASGVAGSVVTITTSGFTPSSYTAVKFGTVPTSVLGVTENTIRAVVPSNVTGSMKINVVHNGQTLISPDNFVVTN</sequence>
<dbReference type="OrthoDB" id="1110382at2"/>
<dbReference type="PROSITE" id="PS51257">
    <property type="entry name" value="PROKAR_LIPOPROTEIN"/>
    <property type="match status" value="1"/>
</dbReference>
<dbReference type="InterPro" id="IPR014756">
    <property type="entry name" value="Ig_E-set"/>
</dbReference>
<dbReference type="CDD" id="cd00603">
    <property type="entry name" value="IPT_PCSR"/>
    <property type="match status" value="1"/>
</dbReference>
<feature type="domain" description="IPT/TIG" evidence="3">
    <location>
        <begin position="145"/>
        <end position="225"/>
    </location>
</feature>
<dbReference type="Pfam" id="PF01833">
    <property type="entry name" value="TIG"/>
    <property type="match status" value="5"/>
</dbReference>
<comment type="caution">
    <text evidence="4">The sequence shown here is derived from an EMBL/GenBank/DDBJ whole genome shotgun (WGS) entry which is preliminary data.</text>
</comment>
<accession>A0A501W5L6</accession>
<feature type="domain" description="IPT/TIG" evidence="3">
    <location>
        <begin position="406"/>
        <end position="484"/>
    </location>
</feature>
<dbReference type="InterPro" id="IPR002909">
    <property type="entry name" value="IPT_dom"/>
</dbReference>
<dbReference type="PANTHER" id="PTHR46769:SF2">
    <property type="entry name" value="FIBROCYSTIN-L ISOFORM 2 PRECURSOR-RELATED"/>
    <property type="match status" value="1"/>
</dbReference>
<gene>
    <name evidence="4" type="ORF">FJM65_07735</name>
</gene>
<dbReference type="Proteomes" id="UP000316727">
    <property type="component" value="Unassembled WGS sequence"/>
</dbReference>
<evidence type="ECO:0000259" key="3">
    <source>
        <dbReference type="Pfam" id="PF01833"/>
    </source>
</evidence>
<dbReference type="PANTHER" id="PTHR46769">
    <property type="entry name" value="POLYCYSTIC KIDNEY AND HEPATIC DISEASE 1 (AUTOSOMAL RECESSIVE)-LIKE 1"/>
    <property type="match status" value="1"/>
</dbReference>
<feature type="domain" description="IPT/TIG" evidence="3">
    <location>
        <begin position="235"/>
        <end position="311"/>
    </location>
</feature>
<evidence type="ECO:0000313" key="5">
    <source>
        <dbReference type="Proteomes" id="UP000316727"/>
    </source>
</evidence>
<dbReference type="Gene3D" id="2.60.40.10">
    <property type="entry name" value="Immunoglobulins"/>
    <property type="match status" value="5"/>
</dbReference>
<dbReference type="InterPro" id="IPR052387">
    <property type="entry name" value="Fibrocystin"/>
</dbReference>
<dbReference type="AlphaFoldDB" id="A0A501W5L6"/>
<keyword evidence="1 2" id="KW-0732">Signal</keyword>
<dbReference type="InterPro" id="IPR013783">
    <property type="entry name" value="Ig-like_fold"/>
</dbReference>
<dbReference type="EMBL" id="VFRQ01000003">
    <property type="protein sequence ID" value="TPE44899.1"/>
    <property type="molecule type" value="Genomic_DNA"/>
</dbReference>
<feature type="chain" id="PRO_5021489874" description="IPT/TIG domain-containing protein" evidence="2">
    <location>
        <begin position="33"/>
        <end position="569"/>
    </location>
</feature>
<feature type="signal peptide" evidence="2">
    <location>
        <begin position="1"/>
        <end position="32"/>
    </location>
</feature>
<dbReference type="CDD" id="cd00102">
    <property type="entry name" value="IPT"/>
    <property type="match status" value="1"/>
</dbReference>
<protein>
    <recommendedName>
        <fullName evidence="3">IPT/TIG domain-containing protein</fullName>
    </recommendedName>
</protein>
<name>A0A501W5L6_9BACT</name>
<organism evidence="4 5">
    <name type="scientific">Pontibacter mangrovi</name>
    <dbReference type="NCBI Taxonomy" id="2589816"/>
    <lineage>
        <taxon>Bacteria</taxon>
        <taxon>Pseudomonadati</taxon>
        <taxon>Bacteroidota</taxon>
        <taxon>Cytophagia</taxon>
        <taxon>Cytophagales</taxon>
        <taxon>Hymenobacteraceae</taxon>
        <taxon>Pontibacter</taxon>
    </lineage>
</organism>
<reference evidence="4 5" key="1">
    <citation type="submission" date="2019-06" db="EMBL/GenBank/DDBJ databases">
        <title>A novel bacterium of genus Pontibacter, isolated from marine sediment.</title>
        <authorList>
            <person name="Huang H."/>
            <person name="Mo K."/>
            <person name="Hu Y."/>
        </authorList>
    </citation>
    <scope>NUCLEOTIDE SEQUENCE [LARGE SCALE GENOMIC DNA]</scope>
    <source>
        <strain evidence="4 5">HB172049</strain>
    </source>
</reference>
<evidence type="ECO:0000313" key="4">
    <source>
        <dbReference type="EMBL" id="TPE44899.1"/>
    </source>
</evidence>
<evidence type="ECO:0000256" key="2">
    <source>
        <dbReference type="SAM" id="SignalP"/>
    </source>
</evidence>
<dbReference type="SUPFAM" id="SSF81296">
    <property type="entry name" value="E set domains"/>
    <property type="match status" value="5"/>
</dbReference>
<feature type="domain" description="IPT/TIG" evidence="3">
    <location>
        <begin position="488"/>
        <end position="561"/>
    </location>
</feature>
<keyword evidence="5" id="KW-1185">Reference proteome</keyword>
<feature type="domain" description="IPT/TIG" evidence="3">
    <location>
        <begin position="323"/>
        <end position="401"/>
    </location>
</feature>
<evidence type="ECO:0000256" key="1">
    <source>
        <dbReference type="ARBA" id="ARBA00022729"/>
    </source>
</evidence>